<evidence type="ECO:0000313" key="3">
    <source>
        <dbReference type="Proteomes" id="UP000317243"/>
    </source>
</evidence>
<dbReference type="EMBL" id="SIHI01000127">
    <property type="protein sequence ID" value="TWT29353.1"/>
    <property type="molecule type" value="Genomic_DNA"/>
</dbReference>
<accession>A0A5C5UUR5</accession>
<gene>
    <name evidence="2" type="ORF">KOR42_55340</name>
</gene>
<evidence type="ECO:0000256" key="1">
    <source>
        <dbReference type="SAM" id="MobiDB-lite"/>
    </source>
</evidence>
<protein>
    <submittedName>
        <fullName evidence="2">Uncharacterized protein</fullName>
    </submittedName>
</protein>
<keyword evidence="3" id="KW-1185">Reference proteome</keyword>
<reference evidence="2 3" key="1">
    <citation type="submission" date="2019-02" db="EMBL/GenBank/DDBJ databases">
        <title>Deep-cultivation of Planctomycetes and their phenomic and genomic characterization uncovers novel biology.</title>
        <authorList>
            <person name="Wiegand S."/>
            <person name="Jogler M."/>
            <person name="Boedeker C."/>
            <person name="Pinto D."/>
            <person name="Vollmers J."/>
            <person name="Rivas-Marin E."/>
            <person name="Kohn T."/>
            <person name="Peeters S.H."/>
            <person name="Heuer A."/>
            <person name="Rast P."/>
            <person name="Oberbeckmann S."/>
            <person name="Bunk B."/>
            <person name="Jeske O."/>
            <person name="Meyerdierks A."/>
            <person name="Storesund J.E."/>
            <person name="Kallscheuer N."/>
            <person name="Luecker S."/>
            <person name="Lage O.M."/>
            <person name="Pohl T."/>
            <person name="Merkel B.J."/>
            <person name="Hornburger P."/>
            <person name="Mueller R.-W."/>
            <person name="Bruemmer F."/>
            <person name="Labrenz M."/>
            <person name="Spormann A.M."/>
            <person name="Op Den Camp H."/>
            <person name="Overmann J."/>
            <person name="Amann R."/>
            <person name="Jetten M.S.M."/>
            <person name="Mascher T."/>
            <person name="Medema M.H."/>
            <person name="Devos D.P."/>
            <person name="Kaster A.-K."/>
            <person name="Ovreas L."/>
            <person name="Rohde M."/>
            <person name="Galperin M.Y."/>
            <person name="Jogler C."/>
        </authorList>
    </citation>
    <scope>NUCLEOTIDE SEQUENCE [LARGE SCALE GENOMIC DNA]</scope>
    <source>
        <strain evidence="2 3">KOR42</strain>
    </source>
</reference>
<proteinExistence type="predicted"/>
<evidence type="ECO:0000313" key="2">
    <source>
        <dbReference type="EMBL" id="TWT29353.1"/>
    </source>
</evidence>
<comment type="caution">
    <text evidence="2">The sequence shown here is derived from an EMBL/GenBank/DDBJ whole genome shotgun (WGS) entry which is preliminary data.</text>
</comment>
<dbReference type="Proteomes" id="UP000317243">
    <property type="component" value="Unassembled WGS sequence"/>
</dbReference>
<name>A0A5C5UUR5_9PLAN</name>
<feature type="region of interest" description="Disordered" evidence="1">
    <location>
        <begin position="54"/>
        <end position="73"/>
    </location>
</feature>
<sequence length="280" mass="30516">MGGGNRMRVPIVFSFYLSACYGVAHCRGSALVSQTDVSLHRDCRPFQISRQRIAGRSGGGVAGPKHGHEADRSGRIQSDTMAKPSLLGRHSLTELADQSQCRINLIWVQDCRYFLDTAGVAVGSPHDDPQGKTQPNIVLLHGPYGSLPPKMPKSVSLPCGTPASAVHLLSGVGGWNHPFDNKKSVSMLVRLTYDDATTEDHKLINAVHFADYIRRVDVTGSEFAFALGNQQIRYLSIKPKRDRTIKTIELVKGEDSSAPIVMAVMIERRPKGKSEGPSSE</sequence>
<dbReference type="AlphaFoldDB" id="A0A5C5UUR5"/>
<organism evidence="2 3">
    <name type="scientific">Thalassoglobus neptunius</name>
    <dbReference type="NCBI Taxonomy" id="1938619"/>
    <lineage>
        <taxon>Bacteria</taxon>
        <taxon>Pseudomonadati</taxon>
        <taxon>Planctomycetota</taxon>
        <taxon>Planctomycetia</taxon>
        <taxon>Planctomycetales</taxon>
        <taxon>Planctomycetaceae</taxon>
        <taxon>Thalassoglobus</taxon>
    </lineage>
</organism>